<dbReference type="InterPro" id="IPR013783">
    <property type="entry name" value="Ig-like_fold"/>
</dbReference>
<dbReference type="GO" id="GO:0003796">
    <property type="term" value="F:lysozyme activity"/>
    <property type="evidence" value="ECO:0007669"/>
    <property type="project" value="InterPro"/>
</dbReference>
<dbReference type="GO" id="GO:0009253">
    <property type="term" value="P:peptidoglycan catabolic process"/>
    <property type="evidence" value="ECO:0007669"/>
    <property type="project" value="InterPro"/>
</dbReference>
<feature type="signal peptide" evidence="3">
    <location>
        <begin position="1"/>
        <end position="24"/>
    </location>
</feature>
<dbReference type="GO" id="GO:0016052">
    <property type="term" value="P:carbohydrate catabolic process"/>
    <property type="evidence" value="ECO:0007669"/>
    <property type="project" value="TreeGrafter"/>
</dbReference>
<gene>
    <name evidence="5" type="ORF">C823_05321</name>
</gene>
<feature type="domain" description="SH3b" evidence="4">
    <location>
        <begin position="505"/>
        <end position="577"/>
    </location>
</feature>
<feature type="compositionally biased region" description="Polar residues" evidence="2">
    <location>
        <begin position="28"/>
        <end position="43"/>
    </location>
</feature>
<dbReference type="EMBL" id="AQFT01000158">
    <property type="protein sequence ID" value="EMZ19847.1"/>
    <property type="molecule type" value="Genomic_DNA"/>
</dbReference>
<keyword evidence="6" id="KW-1185">Reference proteome</keyword>
<dbReference type="Pfam" id="PF01183">
    <property type="entry name" value="Glyco_hydro_25"/>
    <property type="match status" value="1"/>
</dbReference>
<name>N1ZS35_9FIRM</name>
<dbReference type="CDD" id="cd06414">
    <property type="entry name" value="GH25_LytC-like"/>
    <property type="match status" value="1"/>
</dbReference>
<dbReference type="PANTHER" id="PTHR34135:SF2">
    <property type="entry name" value="LYSOZYME"/>
    <property type="match status" value="1"/>
</dbReference>
<dbReference type="OrthoDB" id="9783374at2"/>
<sequence>MRKKRILAGALGCMLVCSQPFGYAAASESPQERQNYQNTIQFSQDREAADVHKQSQLPKTPDDLAPDELDPDYVKMLYQQENPQQSAPFSMTSIEAKTTKSPFTGLVYTHAAQLSDCDIVDGIDVSKWQADINWKKVKAAGVKFVFIRCGYTALSKDFAMYEDEYFKKNIQGAYDAGIKVGVYFFSNSINTTEAKKEAKKTLELIQDYQQMITLPVVYDFEAFSNAYRAYGLSKQQVTKNVIAYSQLIQQAGFTPMYYGSPSFLNSSFDVSQLTDYDCWLANYTTKTSYTGDYLYWQYSSTGTVDGITGNVDCNFLYSGSAGEIVDPDLDPDDIEEGFGPVDGLMMADHDTTEITIQWDPLEGADGYKVYRSKSYGGAYKQLKTINWNEVTSYTDATVMESEGRQYYYKVVPFLLDEDGNMKYGMESDVLTAYTKRLHSFRLKTTANVHLREQAGTEYPSVVVVPSGTGLPFYKFTLSTLDKKWYKVTYSKNGKSYTGYLSGSYITIYTYGKATKNVNVRSGAGLDYKIQRTIPKGTKVTIVGSSKTVAGTKWSNIKYALNGKNYSGYIPTKYIQQT</sequence>
<comment type="similarity">
    <text evidence="1">Belongs to the glycosyl hydrolase 25 family.</text>
</comment>
<dbReference type="Gene3D" id="3.20.20.80">
    <property type="entry name" value="Glycosidases"/>
    <property type="match status" value="1"/>
</dbReference>
<dbReference type="SMART" id="SM00287">
    <property type="entry name" value="SH3b"/>
    <property type="match status" value="2"/>
</dbReference>
<dbReference type="GO" id="GO:0016998">
    <property type="term" value="P:cell wall macromolecule catabolic process"/>
    <property type="evidence" value="ECO:0007669"/>
    <property type="project" value="InterPro"/>
</dbReference>
<dbReference type="SUPFAM" id="SSF49265">
    <property type="entry name" value="Fibronectin type III"/>
    <property type="match status" value="1"/>
</dbReference>
<dbReference type="HOGENOM" id="CLU_472311_0_0_9"/>
<feature type="chain" id="PRO_5038957721" description="SH3b domain-containing protein" evidence="3">
    <location>
        <begin position="25"/>
        <end position="577"/>
    </location>
</feature>
<comment type="caution">
    <text evidence="5">The sequence shown here is derived from an EMBL/GenBank/DDBJ whole genome shotgun (WGS) entry which is preliminary data.</text>
</comment>
<evidence type="ECO:0000256" key="2">
    <source>
        <dbReference type="SAM" id="MobiDB-lite"/>
    </source>
</evidence>
<organism evidence="5 6">
    <name type="scientific">Eubacterium plexicaudatum ASF492</name>
    <dbReference type="NCBI Taxonomy" id="1235802"/>
    <lineage>
        <taxon>Bacteria</taxon>
        <taxon>Bacillati</taxon>
        <taxon>Bacillota</taxon>
        <taxon>Clostridia</taxon>
        <taxon>Eubacteriales</taxon>
        <taxon>Eubacteriaceae</taxon>
        <taxon>Eubacterium</taxon>
    </lineage>
</organism>
<dbReference type="Gene3D" id="2.30.30.40">
    <property type="entry name" value="SH3 Domains"/>
    <property type="match status" value="2"/>
</dbReference>
<evidence type="ECO:0000313" key="5">
    <source>
        <dbReference type="EMBL" id="EMZ19847.1"/>
    </source>
</evidence>
<dbReference type="InterPro" id="IPR002053">
    <property type="entry name" value="Glyco_hydro_25"/>
</dbReference>
<protein>
    <recommendedName>
        <fullName evidence="4">SH3b domain-containing protein</fullName>
    </recommendedName>
</protein>
<dbReference type="Gene3D" id="2.60.40.10">
    <property type="entry name" value="Immunoglobulins"/>
    <property type="match status" value="1"/>
</dbReference>
<dbReference type="PATRIC" id="fig|1235802.3.peg.5612"/>
<dbReference type="InterPro" id="IPR036116">
    <property type="entry name" value="FN3_sf"/>
</dbReference>
<dbReference type="PROSITE" id="PS51781">
    <property type="entry name" value="SH3B"/>
    <property type="match status" value="1"/>
</dbReference>
<proteinExistence type="inferred from homology"/>
<accession>N1ZS35</accession>
<dbReference type="InterPro" id="IPR017853">
    <property type="entry name" value="GH"/>
</dbReference>
<evidence type="ECO:0000256" key="3">
    <source>
        <dbReference type="SAM" id="SignalP"/>
    </source>
</evidence>
<evidence type="ECO:0000259" key="4">
    <source>
        <dbReference type="PROSITE" id="PS51781"/>
    </source>
</evidence>
<feature type="region of interest" description="Disordered" evidence="2">
    <location>
        <begin position="28"/>
        <end position="67"/>
    </location>
</feature>
<dbReference type="SUPFAM" id="SSF51445">
    <property type="entry name" value="(Trans)glycosidases"/>
    <property type="match status" value="1"/>
</dbReference>
<dbReference type="PROSITE" id="PS51904">
    <property type="entry name" value="GLYCOSYL_HYDROL_F25_2"/>
    <property type="match status" value="1"/>
</dbReference>
<dbReference type="Proteomes" id="UP000012589">
    <property type="component" value="Unassembled WGS sequence"/>
</dbReference>
<dbReference type="AlphaFoldDB" id="N1ZS35"/>
<feature type="compositionally biased region" description="Basic and acidic residues" evidence="2">
    <location>
        <begin position="44"/>
        <end position="53"/>
    </location>
</feature>
<dbReference type="eggNOG" id="COG3757">
    <property type="taxonomic scope" value="Bacteria"/>
</dbReference>
<reference evidence="5 6" key="1">
    <citation type="journal article" date="2014" name="Genome Announc.">
        <title>Draft genome sequences of the altered schaedler flora, a defined bacterial community from gnotobiotic mice.</title>
        <authorList>
            <person name="Wannemuehler M.J."/>
            <person name="Overstreet A.M."/>
            <person name="Ward D.V."/>
            <person name="Phillips G.J."/>
        </authorList>
    </citation>
    <scope>NUCLEOTIDE SEQUENCE [LARGE SCALE GENOMIC DNA]</scope>
    <source>
        <strain evidence="5 6">ASF492</strain>
    </source>
</reference>
<keyword evidence="3" id="KW-0732">Signal</keyword>
<evidence type="ECO:0000313" key="6">
    <source>
        <dbReference type="Proteomes" id="UP000012589"/>
    </source>
</evidence>
<evidence type="ECO:0000256" key="1">
    <source>
        <dbReference type="ARBA" id="ARBA00010646"/>
    </source>
</evidence>
<dbReference type="Pfam" id="PF08239">
    <property type="entry name" value="SH3_3"/>
    <property type="match status" value="1"/>
</dbReference>
<dbReference type="STRING" id="1235802.C823_05321"/>
<dbReference type="InterPro" id="IPR003646">
    <property type="entry name" value="SH3-like_bac-type"/>
</dbReference>
<dbReference type="PANTHER" id="PTHR34135">
    <property type="entry name" value="LYSOZYME"/>
    <property type="match status" value="1"/>
</dbReference>